<gene>
    <name evidence="2" type="ORF">TPAB3V08_LOCUS15559</name>
</gene>
<feature type="transmembrane region" description="Helical" evidence="1">
    <location>
        <begin position="48"/>
        <end position="68"/>
    </location>
</feature>
<protein>
    <submittedName>
        <fullName evidence="2">Uncharacterized protein</fullName>
    </submittedName>
</protein>
<dbReference type="Proteomes" id="UP001153148">
    <property type="component" value="Unassembled WGS sequence"/>
</dbReference>
<evidence type="ECO:0000313" key="2">
    <source>
        <dbReference type="EMBL" id="CAG2068616.1"/>
    </source>
</evidence>
<keyword evidence="1" id="KW-0812">Transmembrane</keyword>
<reference evidence="2" key="1">
    <citation type="submission" date="2021-03" db="EMBL/GenBank/DDBJ databases">
        <authorList>
            <person name="Tran Van P."/>
        </authorList>
    </citation>
    <scope>NUCLEOTIDE SEQUENCE</scope>
</reference>
<keyword evidence="1" id="KW-1133">Transmembrane helix</keyword>
<evidence type="ECO:0000256" key="1">
    <source>
        <dbReference type="SAM" id="Phobius"/>
    </source>
</evidence>
<dbReference type="InterPro" id="IPR036259">
    <property type="entry name" value="MFS_trans_sf"/>
</dbReference>
<comment type="caution">
    <text evidence="2">The sequence shown here is derived from an EMBL/GenBank/DDBJ whole genome shotgun (WGS) entry which is preliminary data.</text>
</comment>
<dbReference type="EMBL" id="CAJPIN010096398">
    <property type="protein sequence ID" value="CAG2068616.1"/>
    <property type="molecule type" value="Genomic_DNA"/>
</dbReference>
<dbReference type="SUPFAM" id="SSF103473">
    <property type="entry name" value="MFS general substrate transporter"/>
    <property type="match status" value="1"/>
</dbReference>
<evidence type="ECO:0000313" key="3">
    <source>
        <dbReference type="Proteomes" id="UP001153148"/>
    </source>
</evidence>
<organism evidence="2 3">
    <name type="scientific">Timema podura</name>
    <name type="common">Walking stick</name>
    <dbReference type="NCBI Taxonomy" id="61482"/>
    <lineage>
        <taxon>Eukaryota</taxon>
        <taxon>Metazoa</taxon>
        <taxon>Ecdysozoa</taxon>
        <taxon>Arthropoda</taxon>
        <taxon>Hexapoda</taxon>
        <taxon>Insecta</taxon>
        <taxon>Pterygota</taxon>
        <taxon>Neoptera</taxon>
        <taxon>Polyneoptera</taxon>
        <taxon>Phasmatodea</taxon>
        <taxon>Timematodea</taxon>
        <taxon>Timematoidea</taxon>
        <taxon>Timematidae</taxon>
        <taxon>Timema</taxon>
    </lineage>
</organism>
<proteinExistence type="predicted"/>
<dbReference type="Gene3D" id="1.20.1250.20">
    <property type="entry name" value="MFS general substrate transporter like domains"/>
    <property type="match status" value="1"/>
</dbReference>
<accession>A0ABN7PPI0</accession>
<name>A0ABN7PPI0_TIMPD</name>
<feature type="transmembrane region" description="Helical" evidence="1">
    <location>
        <begin position="21"/>
        <end position="42"/>
    </location>
</feature>
<keyword evidence="1" id="KW-0472">Membrane</keyword>
<keyword evidence="3" id="KW-1185">Reference proteome</keyword>
<sequence>MSLSTLWNYTPRVFPTLLRGTGFGLCTMVGNAASIFTLVFIIDDSSATIPLGCVGVGCVLASVWVCLLPQVQGRELPETITDTERFKSHSKPVRWTSARPVIDSMDETEIWTIDYE</sequence>